<feature type="transmembrane region" description="Helical" evidence="1">
    <location>
        <begin position="20"/>
        <end position="40"/>
    </location>
</feature>
<dbReference type="EMBL" id="CAESAJ010000198">
    <property type="protein sequence ID" value="CAB4344544.1"/>
    <property type="molecule type" value="Genomic_DNA"/>
</dbReference>
<proteinExistence type="predicted"/>
<evidence type="ECO:0000313" key="2">
    <source>
        <dbReference type="EMBL" id="CAB4344544.1"/>
    </source>
</evidence>
<keyword evidence="1" id="KW-1133">Transmembrane helix</keyword>
<dbReference type="Pfam" id="PF04964">
    <property type="entry name" value="Flp_Fap"/>
    <property type="match status" value="1"/>
</dbReference>
<keyword evidence="1" id="KW-0472">Membrane</keyword>
<name>A0A6J5ZPC3_9ZZZZ</name>
<accession>A0A6J5ZPC3</accession>
<dbReference type="InterPro" id="IPR007047">
    <property type="entry name" value="Flp_Fap"/>
</dbReference>
<organism evidence="2">
    <name type="scientific">freshwater metagenome</name>
    <dbReference type="NCBI Taxonomy" id="449393"/>
    <lineage>
        <taxon>unclassified sequences</taxon>
        <taxon>metagenomes</taxon>
        <taxon>ecological metagenomes</taxon>
    </lineage>
</organism>
<sequence length="53" mass="5732">MKKFLTKFQAQEQGATAVEYALLVSLIAIVIIGAVTAFGLDLKSIFTDITTQI</sequence>
<evidence type="ECO:0000256" key="1">
    <source>
        <dbReference type="SAM" id="Phobius"/>
    </source>
</evidence>
<reference evidence="2" key="1">
    <citation type="submission" date="2020-05" db="EMBL/GenBank/DDBJ databases">
        <authorList>
            <person name="Chiriac C."/>
            <person name="Salcher M."/>
            <person name="Ghai R."/>
            <person name="Kavagutti S V."/>
        </authorList>
    </citation>
    <scope>NUCLEOTIDE SEQUENCE</scope>
</reference>
<keyword evidence="1" id="KW-0812">Transmembrane</keyword>
<gene>
    <name evidence="2" type="ORF">UFOPK3770_01303</name>
</gene>
<protein>
    <submittedName>
        <fullName evidence="2">Unannotated protein</fullName>
    </submittedName>
</protein>
<dbReference type="AlphaFoldDB" id="A0A6J5ZPC3"/>